<accession>A0ABT5KB41</accession>
<protein>
    <submittedName>
        <fullName evidence="1">Uncharacterized protein</fullName>
    </submittedName>
</protein>
<evidence type="ECO:0000313" key="2">
    <source>
        <dbReference type="Proteomes" id="UP001221189"/>
    </source>
</evidence>
<organism evidence="1 2">
    <name type="scientific">Roseateles albus</name>
    <dbReference type="NCBI Taxonomy" id="2987525"/>
    <lineage>
        <taxon>Bacteria</taxon>
        <taxon>Pseudomonadati</taxon>
        <taxon>Pseudomonadota</taxon>
        <taxon>Betaproteobacteria</taxon>
        <taxon>Burkholderiales</taxon>
        <taxon>Sphaerotilaceae</taxon>
        <taxon>Roseateles</taxon>
    </lineage>
</organism>
<comment type="caution">
    <text evidence="1">The sequence shown here is derived from an EMBL/GenBank/DDBJ whole genome shotgun (WGS) entry which is preliminary data.</text>
</comment>
<dbReference type="Proteomes" id="UP001221189">
    <property type="component" value="Unassembled WGS sequence"/>
</dbReference>
<dbReference type="EMBL" id="JAQQXT010000002">
    <property type="protein sequence ID" value="MDC8770654.1"/>
    <property type="molecule type" value="Genomic_DNA"/>
</dbReference>
<gene>
    <name evidence="1" type="ORF">PRZ03_03640</name>
</gene>
<dbReference type="RefSeq" id="WP_273599075.1">
    <property type="nucleotide sequence ID" value="NZ_JAQQXT010000002.1"/>
</dbReference>
<evidence type="ECO:0000313" key="1">
    <source>
        <dbReference type="EMBL" id="MDC8770654.1"/>
    </source>
</evidence>
<sequence>MKQSIRKRLEAQEARQVAVRRRTSADGAKYHQVLLHGLGHRLRQYHMEPSPHYSHAIVEVVDDPGSPYEPALHAMAGRIRADSQTDADRALLALVGVELKLDGHDYSAAESVLALDKVLSDYCDLYPAPFSVPVDA</sequence>
<proteinExistence type="predicted"/>
<name>A0ABT5KB41_9BURK</name>
<reference evidence="1 2" key="1">
    <citation type="submission" date="2022-10" db="EMBL/GenBank/DDBJ databases">
        <title>Paucibacter sp. hw1 Genome sequencing.</title>
        <authorList>
            <person name="Park S."/>
        </authorList>
    </citation>
    <scope>NUCLEOTIDE SEQUENCE [LARGE SCALE GENOMIC DNA]</scope>
    <source>
        <strain evidence="2">hw1</strain>
    </source>
</reference>
<keyword evidence="2" id="KW-1185">Reference proteome</keyword>